<protein>
    <submittedName>
        <fullName evidence="2">Uncharacterized protein</fullName>
    </submittedName>
</protein>
<dbReference type="Pfam" id="PF22531">
    <property type="entry name" value="DUF7002"/>
    <property type="match status" value="1"/>
</dbReference>
<proteinExistence type="predicted"/>
<name>A0A1R1DWM6_9BACL</name>
<feature type="region of interest" description="Disordered" evidence="1">
    <location>
        <begin position="1"/>
        <end position="24"/>
    </location>
</feature>
<evidence type="ECO:0000256" key="1">
    <source>
        <dbReference type="SAM" id="MobiDB-lite"/>
    </source>
</evidence>
<feature type="non-terminal residue" evidence="2">
    <location>
        <position position="1"/>
    </location>
</feature>
<feature type="compositionally biased region" description="Polar residues" evidence="1">
    <location>
        <begin position="14"/>
        <end position="24"/>
    </location>
</feature>
<dbReference type="RefSeq" id="WP_208629410.1">
    <property type="nucleotide sequence ID" value="NZ_MRTP01000028.1"/>
</dbReference>
<evidence type="ECO:0000313" key="2">
    <source>
        <dbReference type="EMBL" id="OMF43980.1"/>
    </source>
</evidence>
<gene>
    <name evidence="2" type="ORF">BK138_35020</name>
</gene>
<accession>A0A1R1DWM6</accession>
<comment type="caution">
    <text evidence="2">The sequence shown here is derived from an EMBL/GenBank/DDBJ whole genome shotgun (WGS) entry which is preliminary data.</text>
</comment>
<dbReference type="Proteomes" id="UP000187172">
    <property type="component" value="Unassembled WGS sequence"/>
</dbReference>
<organism evidence="2 3">
    <name type="scientific">Paenibacillus rhizosphaerae</name>
    <dbReference type="NCBI Taxonomy" id="297318"/>
    <lineage>
        <taxon>Bacteria</taxon>
        <taxon>Bacillati</taxon>
        <taxon>Bacillota</taxon>
        <taxon>Bacilli</taxon>
        <taxon>Bacillales</taxon>
        <taxon>Paenibacillaceae</taxon>
        <taxon>Paenibacillus</taxon>
    </lineage>
</organism>
<dbReference type="InterPro" id="IPR054271">
    <property type="entry name" value="DUF7002"/>
</dbReference>
<keyword evidence="3" id="KW-1185">Reference proteome</keyword>
<sequence>DPRLPQSYDHTKMRSTSKFWSPHNTNGQDSLGICDKLQKPNNDFYDNVELSKYDSGSSPRFPARCSYKKNMEMFLALGQFEIVQKNDVPTKPSEIREVLVQEEVTNLSLERN</sequence>
<dbReference type="EMBL" id="MRTP01000028">
    <property type="protein sequence ID" value="OMF43980.1"/>
    <property type="molecule type" value="Genomic_DNA"/>
</dbReference>
<evidence type="ECO:0000313" key="3">
    <source>
        <dbReference type="Proteomes" id="UP000187172"/>
    </source>
</evidence>
<dbReference type="AlphaFoldDB" id="A0A1R1DWM6"/>
<reference evidence="2 3" key="1">
    <citation type="submission" date="2016-11" db="EMBL/GenBank/DDBJ databases">
        <title>Paenibacillus species isolates.</title>
        <authorList>
            <person name="Beno S.M."/>
        </authorList>
    </citation>
    <scope>NUCLEOTIDE SEQUENCE [LARGE SCALE GENOMIC DNA]</scope>
    <source>
        <strain evidence="2 3">FSL R5-0378</strain>
    </source>
</reference>